<keyword evidence="1" id="KW-0472">Membrane</keyword>
<keyword evidence="1" id="KW-1133">Transmembrane helix</keyword>
<dbReference type="AlphaFoldDB" id="A0A0B7BFS2"/>
<feature type="transmembrane region" description="Helical" evidence="1">
    <location>
        <begin position="21"/>
        <end position="42"/>
    </location>
</feature>
<evidence type="ECO:0000313" key="2">
    <source>
        <dbReference type="EMBL" id="CEK90970.1"/>
    </source>
</evidence>
<proteinExistence type="predicted"/>
<name>A0A0B7BFS2_9EUPU</name>
<sequence length="50" mass="5652">MQKKKLVEHRISLSIMLCGSMKIICFLNYLSAILFLVCFPHLKTLSGPGQ</sequence>
<gene>
    <name evidence="2" type="primary">ORF180216</name>
</gene>
<keyword evidence="1" id="KW-0812">Transmembrane</keyword>
<protein>
    <submittedName>
        <fullName evidence="2">Uncharacterized protein</fullName>
    </submittedName>
</protein>
<reference evidence="2" key="1">
    <citation type="submission" date="2014-12" db="EMBL/GenBank/DDBJ databases">
        <title>Insight into the proteome of Arion vulgaris.</title>
        <authorList>
            <person name="Aradska J."/>
            <person name="Bulat T."/>
            <person name="Smidak R."/>
            <person name="Sarate P."/>
            <person name="Gangsoo J."/>
            <person name="Sialana F."/>
            <person name="Bilban M."/>
            <person name="Lubec G."/>
        </authorList>
    </citation>
    <scope>NUCLEOTIDE SEQUENCE</scope>
    <source>
        <tissue evidence="2">Skin</tissue>
    </source>
</reference>
<evidence type="ECO:0000256" key="1">
    <source>
        <dbReference type="SAM" id="Phobius"/>
    </source>
</evidence>
<feature type="non-terminal residue" evidence="2">
    <location>
        <position position="50"/>
    </location>
</feature>
<dbReference type="EMBL" id="HACG01044105">
    <property type="protein sequence ID" value="CEK90970.1"/>
    <property type="molecule type" value="Transcribed_RNA"/>
</dbReference>
<organism evidence="2">
    <name type="scientific">Arion vulgaris</name>
    <dbReference type="NCBI Taxonomy" id="1028688"/>
    <lineage>
        <taxon>Eukaryota</taxon>
        <taxon>Metazoa</taxon>
        <taxon>Spiralia</taxon>
        <taxon>Lophotrochozoa</taxon>
        <taxon>Mollusca</taxon>
        <taxon>Gastropoda</taxon>
        <taxon>Heterobranchia</taxon>
        <taxon>Euthyneura</taxon>
        <taxon>Panpulmonata</taxon>
        <taxon>Eupulmonata</taxon>
        <taxon>Stylommatophora</taxon>
        <taxon>Helicina</taxon>
        <taxon>Arionoidea</taxon>
        <taxon>Arionidae</taxon>
        <taxon>Arion</taxon>
    </lineage>
</organism>
<accession>A0A0B7BFS2</accession>